<reference evidence="1 2" key="1">
    <citation type="journal article" date="2013" name="Nature">
        <title>Insights into bilaterian evolution from three spiralian genomes.</title>
        <authorList>
            <person name="Simakov O."/>
            <person name="Marletaz F."/>
            <person name="Cho S.J."/>
            <person name="Edsinger-Gonzales E."/>
            <person name="Havlak P."/>
            <person name="Hellsten U."/>
            <person name="Kuo D.H."/>
            <person name="Larsson T."/>
            <person name="Lv J."/>
            <person name="Arendt D."/>
            <person name="Savage R."/>
            <person name="Osoegawa K."/>
            <person name="de Jong P."/>
            <person name="Grimwood J."/>
            <person name="Chapman J.A."/>
            <person name="Shapiro H."/>
            <person name="Aerts A."/>
            <person name="Otillar R.P."/>
            <person name="Terry A.Y."/>
            <person name="Boore J.L."/>
            <person name="Grigoriev I.V."/>
            <person name="Lindberg D.R."/>
            <person name="Seaver E.C."/>
            <person name="Weisblat D.A."/>
            <person name="Putnam N.H."/>
            <person name="Rokhsar D.S."/>
        </authorList>
    </citation>
    <scope>NUCLEOTIDE SEQUENCE [LARGE SCALE GENOMIC DNA]</scope>
</reference>
<protein>
    <recommendedName>
        <fullName evidence="3">Inositol polyphosphate-related phosphatase domain-containing protein</fullName>
    </recommendedName>
</protein>
<dbReference type="HOGENOM" id="CLU_183433_0_0_1"/>
<name>V4A857_LOTGI</name>
<gene>
    <name evidence="1" type="ORF">LOTGIDRAFT_120337</name>
</gene>
<evidence type="ECO:0000313" key="2">
    <source>
        <dbReference type="Proteomes" id="UP000030746"/>
    </source>
</evidence>
<dbReference type="EMBL" id="KB202014">
    <property type="protein sequence ID" value="ESO92892.1"/>
    <property type="molecule type" value="Genomic_DNA"/>
</dbReference>
<dbReference type="GeneID" id="20231852"/>
<dbReference type="GO" id="GO:0009966">
    <property type="term" value="P:regulation of signal transduction"/>
    <property type="evidence" value="ECO:0007669"/>
    <property type="project" value="TreeGrafter"/>
</dbReference>
<dbReference type="AlphaFoldDB" id="V4A857"/>
<feature type="non-terminal residue" evidence="1">
    <location>
        <position position="1"/>
    </location>
</feature>
<dbReference type="PANTHER" id="PTHR46051">
    <property type="entry name" value="SH2 DOMAIN-CONTAINING PROTEIN"/>
    <property type="match status" value="1"/>
</dbReference>
<dbReference type="Proteomes" id="UP000030746">
    <property type="component" value="Unassembled WGS sequence"/>
</dbReference>
<dbReference type="KEGG" id="lgi:LOTGIDRAFT_120337"/>
<dbReference type="CTD" id="20231852"/>
<dbReference type="GO" id="GO:0050776">
    <property type="term" value="P:regulation of immune response"/>
    <property type="evidence" value="ECO:0007669"/>
    <property type="project" value="TreeGrafter"/>
</dbReference>
<dbReference type="STRING" id="225164.V4A857"/>
<dbReference type="OrthoDB" id="7862313at2759"/>
<sequence>VLQLVKNTSDGSKLDVIIQGKKKYTYQFDSAHTREMFCLQIRQMKSMHSTEKDVDQISVFIGTWNMGE</sequence>
<dbReference type="RefSeq" id="XP_009056576.1">
    <property type="nucleotide sequence ID" value="XM_009058328.1"/>
</dbReference>
<evidence type="ECO:0008006" key="3">
    <source>
        <dbReference type="Google" id="ProtNLM"/>
    </source>
</evidence>
<organism evidence="1 2">
    <name type="scientific">Lottia gigantea</name>
    <name type="common">Giant owl limpet</name>
    <dbReference type="NCBI Taxonomy" id="225164"/>
    <lineage>
        <taxon>Eukaryota</taxon>
        <taxon>Metazoa</taxon>
        <taxon>Spiralia</taxon>
        <taxon>Lophotrochozoa</taxon>
        <taxon>Mollusca</taxon>
        <taxon>Gastropoda</taxon>
        <taxon>Patellogastropoda</taxon>
        <taxon>Lottioidea</taxon>
        <taxon>Lottiidae</taxon>
        <taxon>Lottia</taxon>
    </lineage>
</organism>
<keyword evidence="2" id="KW-1185">Reference proteome</keyword>
<dbReference type="PANTHER" id="PTHR46051:SF1">
    <property type="entry name" value="INOSITOL POLYPHOSPHATE-RELATED PHOSPHATASE DOMAIN-CONTAINING PROTEIN"/>
    <property type="match status" value="1"/>
</dbReference>
<evidence type="ECO:0000313" key="1">
    <source>
        <dbReference type="EMBL" id="ESO92892.1"/>
    </source>
</evidence>
<proteinExistence type="predicted"/>
<accession>V4A857</accession>